<evidence type="ECO:0000313" key="2">
    <source>
        <dbReference type="Proteomes" id="UP000094224"/>
    </source>
</evidence>
<sequence>MSQAAYPGKTMSAYRQVQLGKIPIGPHGHTVRYQLVEKPGEQLTQDLRTTRQGNVDVRTLGDTAPSLRAVG</sequence>
<keyword evidence="2" id="KW-1185">Reference proteome</keyword>
<dbReference type="Proteomes" id="UP000094224">
    <property type="component" value="Unassembled WGS sequence"/>
</dbReference>
<evidence type="ECO:0000313" key="1">
    <source>
        <dbReference type="EMBL" id="ODR00761.1"/>
    </source>
</evidence>
<name>A0A1E3SF56_9MYCO</name>
<reference evidence="2" key="1">
    <citation type="submission" date="2016-09" db="EMBL/GenBank/DDBJ databases">
        <authorList>
            <person name="Greninger A.L."/>
            <person name="Jerome K.R."/>
            <person name="Mcnair B."/>
            <person name="Wallis C."/>
            <person name="Fang F."/>
        </authorList>
    </citation>
    <scope>NUCLEOTIDE SEQUENCE [LARGE SCALE GENOMIC DNA]</scope>
    <source>
        <strain evidence="2">BC1_M4</strain>
    </source>
</reference>
<accession>A0A1E3SF56</accession>
<organism evidence="1 2">
    <name type="scientific">Mycobacterium sherrisii</name>
    <dbReference type="NCBI Taxonomy" id="243061"/>
    <lineage>
        <taxon>Bacteria</taxon>
        <taxon>Bacillati</taxon>
        <taxon>Actinomycetota</taxon>
        <taxon>Actinomycetes</taxon>
        <taxon>Mycobacteriales</taxon>
        <taxon>Mycobacteriaceae</taxon>
        <taxon>Mycobacterium</taxon>
        <taxon>Mycobacterium simiae complex</taxon>
    </lineage>
</organism>
<gene>
    <name evidence="1" type="ORF">BHQ21_24115</name>
</gene>
<protein>
    <submittedName>
        <fullName evidence="1">Uncharacterized protein</fullName>
    </submittedName>
</protein>
<dbReference type="EMBL" id="MIHC01000063">
    <property type="protein sequence ID" value="ODR00761.1"/>
    <property type="molecule type" value="Genomic_DNA"/>
</dbReference>
<proteinExistence type="predicted"/>
<comment type="caution">
    <text evidence="1">The sequence shown here is derived from an EMBL/GenBank/DDBJ whole genome shotgun (WGS) entry which is preliminary data.</text>
</comment>
<dbReference type="AlphaFoldDB" id="A0A1E3SF56"/>